<evidence type="ECO:0000256" key="4">
    <source>
        <dbReference type="ARBA" id="ARBA00022777"/>
    </source>
</evidence>
<dbReference type="Pfam" id="PF00406">
    <property type="entry name" value="ADK"/>
    <property type="match status" value="1"/>
</dbReference>
<comment type="subunit">
    <text evidence="6">Monomer.</text>
</comment>
<dbReference type="AlphaFoldDB" id="F3G1Q1"/>
<evidence type="ECO:0000256" key="2">
    <source>
        <dbReference type="ARBA" id="ARBA00022727"/>
    </source>
</evidence>
<protein>
    <recommendedName>
        <fullName evidence="6">Adenylate kinase</fullName>
        <ecNumber evidence="6">2.7.4.3</ecNumber>
    </recommendedName>
</protein>
<proteinExistence type="inferred from homology"/>
<feature type="non-terminal residue" evidence="7">
    <location>
        <position position="78"/>
    </location>
</feature>
<dbReference type="GO" id="GO:0004017">
    <property type="term" value="F:AMP kinase activity"/>
    <property type="evidence" value="ECO:0007669"/>
    <property type="project" value="UniProtKB-EC"/>
</dbReference>
<sequence length="78" mass="8144">MTMRVILLGAPGAGKGTQAKFITEKFGIPQVSTGDMLRAAVKAETELGLKAKSVMDSGGLVSDDLIIGLIKDRLAEPD</sequence>
<evidence type="ECO:0000256" key="6">
    <source>
        <dbReference type="RuleBase" id="RU003331"/>
    </source>
</evidence>
<comment type="catalytic activity">
    <reaction evidence="6">
        <text>AMP + ATP = 2 ADP</text>
        <dbReference type="Rhea" id="RHEA:12973"/>
        <dbReference type="ChEBI" id="CHEBI:30616"/>
        <dbReference type="ChEBI" id="CHEBI:456215"/>
        <dbReference type="ChEBI" id="CHEBI:456216"/>
        <dbReference type="EC" id="2.7.4.3"/>
    </reaction>
</comment>
<keyword evidence="2" id="KW-0545">Nucleotide biosynthesis</keyword>
<dbReference type="InterPro" id="IPR000850">
    <property type="entry name" value="Adenylat/UMP-CMP_kin"/>
</dbReference>
<dbReference type="HOGENOM" id="CLU_032354_8_2_6"/>
<keyword evidence="3 6" id="KW-0547">Nucleotide-binding</keyword>
<dbReference type="CDD" id="cd01428">
    <property type="entry name" value="ADK"/>
    <property type="match status" value="1"/>
</dbReference>
<evidence type="ECO:0000313" key="8">
    <source>
        <dbReference type="Proteomes" id="UP000004986"/>
    </source>
</evidence>
<dbReference type="Proteomes" id="UP000004986">
    <property type="component" value="Unassembled WGS sequence"/>
</dbReference>
<accession>F3G1Q1</accession>
<dbReference type="GO" id="GO:0005524">
    <property type="term" value="F:ATP binding"/>
    <property type="evidence" value="ECO:0007669"/>
    <property type="project" value="UniProtKB-KW"/>
</dbReference>
<comment type="subcellular location">
    <subcellularLocation>
        <location evidence="6">Cytoplasm</location>
    </subcellularLocation>
</comment>
<name>F3G1Q1_PSESJ</name>
<dbReference type="EMBL" id="AEAI01000025">
    <property type="protein sequence ID" value="EGH41001.1"/>
    <property type="molecule type" value="Genomic_DNA"/>
</dbReference>
<dbReference type="InterPro" id="IPR027417">
    <property type="entry name" value="P-loop_NTPase"/>
</dbReference>
<reference evidence="7 8" key="1">
    <citation type="journal article" date="2011" name="PLoS Pathog.">
        <title>Dynamic evolution of pathogenicity revealed by sequencing and comparative genomics of 19 Pseudomonas syringae isolates.</title>
        <authorList>
            <person name="Baltrus D.A."/>
            <person name="Nishimura M.T."/>
            <person name="Romanchuk A."/>
            <person name="Chang J.H."/>
            <person name="Mukhtar M.S."/>
            <person name="Cherkis K."/>
            <person name="Roach J."/>
            <person name="Grant S.R."/>
            <person name="Jones C.D."/>
            <person name="Dangl J.L."/>
        </authorList>
    </citation>
    <scope>NUCLEOTIDE SEQUENCE [LARGE SCALE GENOMIC DNA]</scope>
    <source>
        <strain evidence="7 8">1704B</strain>
    </source>
</reference>
<gene>
    <name evidence="7" type="primary">adk</name>
    <name evidence="7" type="ORF">PSYPI_00605</name>
</gene>
<evidence type="ECO:0000256" key="1">
    <source>
        <dbReference type="ARBA" id="ARBA00022679"/>
    </source>
</evidence>
<dbReference type="GO" id="GO:0005737">
    <property type="term" value="C:cytoplasm"/>
    <property type="evidence" value="ECO:0007669"/>
    <property type="project" value="UniProtKB-SubCell"/>
</dbReference>
<comment type="similarity">
    <text evidence="5">Belongs to the adenylate kinase family.</text>
</comment>
<keyword evidence="6" id="KW-0067">ATP-binding</keyword>
<evidence type="ECO:0000313" key="7">
    <source>
        <dbReference type="EMBL" id="EGH41001.1"/>
    </source>
</evidence>
<dbReference type="PANTHER" id="PTHR23359">
    <property type="entry name" value="NUCLEOTIDE KINASE"/>
    <property type="match status" value="1"/>
</dbReference>
<organism evidence="7 8">
    <name type="scientific">Pseudomonas syringae pv. pisi str. 1704B</name>
    <dbReference type="NCBI Taxonomy" id="629263"/>
    <lineage>
        <taxon>Bacteria</taxon>
        <taxon>Pseudomonadati</taxon>
        <taxon>Pseudomonadota</taxon>
        <taxon>Gammaproteobacteria</taxon>
        <taxon>Pseudomonadales</taxon>
        <taxon>Pseudomonadaceae</taxon>
        <taxon>Pseudomonas</taxon>
        <taxon>Pseudomonas syringae</taxon>
    </lineage>
</organism>
<dbReference type="EC" id="2.7.4.3" evidence="6"/>
<dbReference type="Gene3D" id="3.40.50.300">
    <property type="entry name" value="P-loop containing nucleotide triphosphate hydrolases"/>
    <property type="match status" value="1"/>
</dbReference>
<evidence type="ECO:0000256" key="5">
    <source>
        <dbReference type="RuleBase" id="RU003330"/>
    </source>
</evidence>
<keyword evidence="4 5" id="KW-0418">Kinase</keyword>
<comment type="caution">
    <text evidence="7">The sequence shown here is derived from an EMBL/GenBank/DDBJ whole genome shotgun (WGS) entry which is preliminary data.</text>
</comment>
<keyword evidence="8" id="KW-1185">Reference proteome</keyword>
<dbReference type="PRINTS" id="PR00094">
    <property type="entry name" value="ADENYLTKNASE"/>
</dbReference>
<dbReference type="SUPFAM" id="SSF52540">
    <property type="entry name" value="P-loop containing nucleoside triphosphate hydrolases"/>
    <property type="match status" value="1"/>
</dbReference>
<evidence type="ECO:0000256" key="3">
    <source>
        <dbReference type="ARBA" id="ARBA00022741"/>
    </source>
</evidence>
<keyword evidence="1 5" id="KW-0808">Transferase</keyword>